<keyword evidence="11" id="KW-1185">Reference proteome</keyword>
<evidence type="ECO:0000256" key="7">
    <source>
        <dbReference type="ARBA" id="ARBA00023169"/>
    </source>
</evidence>
<sequence>MEASVHQSFVAAVKANNAGGLKQSSFSRKTLRVMLYAKMFGFDMAALLIGPMLATNVLVALGYPRGDFYATLVVALIYGAIAMMRGVYSRDALSRAVEGIRRALFAFASATFMVLVVAFFLKSGAEISRLNFAAGTATAALLMIAGRIYFPRYAHRLAGGTLLDELVVMHGKPMRSHFGTATIVDADQIGLRPDLSDPKMLSYFGTIVQAFDRVLIDSRSEDHRAWALLLKGANVDGEILLDEANEVGAIAMHTFEGKDTLVVARQPLSLANRMQKRLLDLSVAVPLIILLLPVLALVALVIKLESPGPVFFRQNRVGRGNRLFQVLKFRSMRTDLCDADGNRSASRDDDRITRFGRIIRATSVDELPQLLNVLMGDMSLVGPRPHALGSLAGNRLFWQVDETYWLRHQLKPGITGLAQVRGYRGATVEATDLTDRLQSDMEYIQGWDIWRDVAILVNTLRVVAHKNAF</sequence>
<evidence type="ECO:0000256" key="3">
    <source>
        <dbReference type="ARBA" id="ARBA00022679"/>
    </source>
</evidence>
<feature type="transmembrane region" description="Helical" evidence="8">
    <location>
        <begin position="35"/>
        <end position="62"/>
    </location>
</feature>
<dbReference type="RefSeq" id="WP_106514293.1">
    <property type="nucleotide sequence ID" value="NZ_PXYI01000005.1"/>
</dbReference>
<reference evidence="10 11" key="1">
    <citation type="submission" date="2018-03" db="EMBL/GenBank/DDBJ databases">
        <title>The draft genome of Sphingosinicella sp. GL-C-18.</title>
        <authorList>
            <person name="Liu L."/>
            <person name="Li L."/>
            <person name="Liang L."/>
            <person name="Zhang X."/>
            <person name="Wang T."/>
        </authorList>
    </citation>
    <scope>NUCLEOTIDE SEQUENCE [LARGE SCALE GENOMIC DNA]</scope>
    <source>
        <strain evidence="10 11">GL-C-18</strain>
    </source>
</reference>
<feature type="transmembrane region" description="Helical" evidence="8">
    <location>
        <begin position="100"/>
        <end position="120"/>
    </location>
</feature>
<comment type="similarity">
    <text evidence="2">Belongs to the bacterial sugar transferase family.</text>
</comment>
<evidence type="ECO:0000256" key="1">
    <source>
        <dbReference type="ARBA" id="ARBA00004141"/>
    </source>
</evidence>
<keyword evidence="3 10" id="KW-0808">Transferase</keyword>
<protein>
    <submittedName>
        <fullName evidence="10">Sugar transferase</fullName>
    </submittedName>
</protein>
<keyword evidence="4 8" id="KW-0812">Transmembrane</keyword>
<evidence type="ECO:0000259" key="9">
    <source>
        <dbReference type="Pfam" id="PF02397"/>
    </source>
</evidence>
<keyword evidence="6 8" id="KW-0472">Membrane</keyword>
<evidence type="ECO:0000313" key="11">
    <source>
        <dbReference type="Proteomes" id="UP000241167"/>
    </source>
</evidence>
<feature type="domain" description="Bacterial sugar transferase" evidence="9">
    <location>
        <begin position="276"/>
        <end position="464"/>
    </location>
</feature>
<dbReference type="InterPro" id="IPR003362">
    <property type="entry name" value="Bact_transf"/>
</dbReference>
<dbReference type="AlphaFoldDB" id="A0A2P7QMB9"/>
<dbReference type="PANTHER" id="PTHR30576">
    <property type="entry name" value="COLANIC BIOSYNTHESIS UDP-GLUCOSE LIPID CARRIER TRANSFERASE"/>
    <property type="match status" value="1"/>
</dbReference>
<feature type="transmembrane region" description="Helical" evidence="8">
    <location>
        <begin position="132"/>
        <end position="150"/>
    </location>
</feature>
<dbReference type="PANTHER" id="PTHR30576:SF0">
    <property type="entry name" value="UNDECAPRENYL-PHOSPHATE N-ACETYLGALACTOSAMINYL 1-PHOSPHATE TRANSFERASE-RELATED"/>
    <property type="match status" value="1"/>
</dbReference>
<dbReference type="NCBIfam" id="TIGR03025">
    <property type="entry name" value="EPS_sugtrans"/>
    <property type="match status" value="1"/>
</dbReference>
<evidence type="ECO:0000256" key="5">
    <source>
        <dbReference type="ARBA" id="ARBA00022989"/>
    </source>
</evidence>
<accession>A0A2P7QMB9</accession>
<name>A0A2P7QMB9_9SPHN</name>
<dbReference type="GO" id="GO:0016780">
    <property type="term" value="F:phosphotransferase activity, for other substituted phosphate groups"/>
    <property type="evidence" value="ECO:0007669"/>
    <property type="project" value="TreeGrafter"/>
</dbReference>
<evidence type="ECO:0000313" key="10">
    <source>
        <dbReference type="EMBL" id="PSJ39095.1"/>
    </source>
</evidence>
<feature type="transmembrane region" description="Helical" evidence="8">
    <location>
        <begin position="68"/>
        <end position="88"/>
    </location>
</feature>
<keyword evidence="5 8" id="KW-1133">Transmembrane helix</keyword>
<comment type="subcellular location">
    <subcellularLocation>
        <location evidence="1">Membrane</location>
        <topology evidence="1">Multi-pass membrane protein</topology>
    </subcellularLocation>
</comment>
<evidence type="ECO:0000256" key="4">
    <source>
        <dbReference type="ARBA" id="ARBA00022692"/>
    </source>
</evidence>
<dbReference type="Pfam" id="PF02397">
    <property type="entry name" value="Bac_transf"/>
    <property type="match status" value="1"/>
</dbReference>
<proteinExistence type="inferred from homology"/>
<gene>
    <name evidence="10" type="ORF">C7I55_17545</name>
</gene>
<dbReference type="Proteomes" id="UP000241167">
    <property type="component" value="Unassembled WGS sequence"/>
</dbReference>
<evidence type="ECO:0000256" key="8">
    <source>
        <dbReference type="SAM" id="Phobius"/>
    </source>
</evidence>
<evidence type="ECO:0000256" key="2">
    <source>
        <dbReference type="ARBA" id="ARBA00006464"/>
    </source>
</evidence>
<dbReference type="GO" id="GO:0000271">
    <property type="term" value="P:polysaccharide biosynthetic process"/>
    <property type="evidence" value="ECO:0007669"/>
    <property type="project" value="UniProtKB-KW"/>
</dbReference>
<comment type="caution">
    <text evidence="10">The sequence shown here is derived from an EMBL/GenBank/DDBJ whole genome shotgun (WGS) entry which is preliminary data.</text>
</comment>
<feature type="transmembrane region" description="Helical" evidence="8">
    <location>
        <begin position="278"/>
        <end position="302"/>
    </location>
</feature>
<evidence type="ECO:0000256" key="6">
    <source>
        <dbReference type="ARBA" id="ARBA00023136"/>
    </source>
</evidence>
<keyword evidence="7" id="KW-0270">Exopolysaccharide synthesis</keyword>
<dbReference type="InterPro" id="IPR017475">
    <property type="entry name" value="EPS_sugar_tfrase"/>
</dbReference>
<dbReference type="GO" id="GO:0016020">
    <property type="term" value="C:membrane"/>
    <property type="evidence" value="ECO:0007669"/>
    <property type="project" value="UniProtKB-SubCell"/>
</dbReference>
<dbReference type="EMBL" id="PXYI01000005">
    <property type="protein sequence ID" value="PSJ39095.1"/>
    <property type="molecule type" value="Genomic_DNA"/>
</dbReference>
<organism evidence="10 11">
    <name type="scientific">Allosphingosinicella deserti</name>
    <dbReference type="NCBI Taxonomy" id="2116704"/>
    <lineage>
        <taxon>Bacteria</taxon>
        <taxon>Pseudomonadati</taxon>
        <taxon>Pseudomonadota</taxon>
        <taxon>Alphaproteobacteria</taxon>
        <taxon>Sphingomonadales</taxon>
        <taxon>Sphingomonadaceae</taxon>
        <taxon>Allosphingosinicella</taxon>
    </lineage>
</organism>